<gene>
    <name evidence="2" type="ORF">FQA47_012127</name>
</gene>
<evidence type="ECO:0000313" key="3">
    <source>
        <dbReference type="Proteomes" id="UP000646548"/>
    </source>
</evidence>
<reference evidence="2" key="1">
    <citation type="journal article" name="BMC Genomics">
        <title>Long-read sequencing and de novo genome assembly of marine medaka (Oryzias melastigma).</title>
        <authorList>
            <person name="Liang P."/>
            <person name="Saqib H.S.A."/>
            <person name="Ni X."/>
            <person name="Shen Y."/>
        </authorList>
    </citation>
    <scope>NUCLEOTIDE SEQUENCE</scope>
    <source>
        <strain evidence="2">Bigg-433</strain>
    </source>
</reference>
<accession>A0A834KY43</accession>
<proteinExistence type="predicted"/>
<evidence type="ECO:0000313" key="2">
    <source>
        <dbReference type="EMBL" id="KAF6735132.1"/>
    </source>
</evidence>
<evidence type="ECO:0000256" key="1">
    <source>
        <dbReference type="SAM" id="MobiDB-lite"/>
    </source>
</evidence>
<comment type="caution">
    <text evidence="2">The sequence shown here is derived from an EMBL/GenBank/DDBJ whole genome shotgun (WGS) entry which is preliminary data.</text>
</comment>
<sequence length="85" mass="9517">MHIPTRRAGRHECPTASQHHQTDRNSSASMWGNLTASAAWGRSTSPYVFKDHLSCSHPEHFLSDPSSLLQLYLQLLQQSASPGFR</sequence>
<name>A0A834KY43_ORYME</name>
<feature type="region of interest" description="Disordered" evidence="1">
    <location>
        <begin position="1"/>
        <end position="29"/>
    </location>
</feature>
<protein>
    <submittedName>
        <fullName evidence="2">Uncharacterized protein</fullName>
    </submittedName>
</protein>
<dbReference type="Proteomes" id="UP000646548">
    <property type="component" value="Unassembled WGS sequence"/>
</dbReference>
<feature type="compositionally biased region" description="Polar residues" evidence="1">
    <location>
        <begin position="15"/>
        <end position="29"/>
    </location>
</feature>
<dbReference type="AlphaFoldDB" id="A0A834KY43"/>
<organism evidence="2 3">
    <name type="scientific">Oryzias melastigma</name>
    <name type="common">Marine medaka</name>
    <dbReference type="NCBI Taxonomy" id="30732"/>
    <lineage>
        <taxon>Eukaryota</taxon>
        <taxon>Metazoa</taxon>
        <taxon>Chordata</taxon>
        <taxon>Craniata</taxon>
        <taxon>Vertebrata</taxon>
        <taxon>Euteleostomi</taxon>
        <taxon>Actinopterygii</taxon>
        <taxon>Neopterygii</taxon>
        <taxon>Teleostei</taxon>
        <taxon>Neoteleostei</taxon>
        <taxon>Acanthomorphata</taxon>
        <taxon>Ovalentaria</taxon>
        <taxon>Atherinomorphae</taxon>
        <taxon>Beloniformes</taxon>
        <taxon>Adrianichthyidae</taxon>
        <taxon>Oryziinae</taxon>
        <taxon>Oryzias</taxon>
    </lineage>
</organism>
<dbReference type="EMBL" id="WKFB01000117">
    <property type="protein sequence ID" value="KAF6735132.1"/>
    <property type="molecule type" value="Genomic_DNA"/>
</dbReference>